<evidence type="ECO:0000256" key="1">
    <source>
        <dbReference type="ARBA" id="ARBA00010671"/>
    </source>
</evidence>
<keyword evidence="2" id="KW-0210">Decarboxylase</keyword>
<evidence type="ECO:0000256" key="4">
    <source>
        <dbReference type="ARBA" id="ARBA00023239"/>
    </source>
</evidence>
<dbReference type="OrthoDB" id="9761189at2"/>
<dbReference type="PROSITE" id="PS00703">
    <property type="entry name" value="OKR_DC_1"/>
    <property type="match status" value="1"/>
</dbReference>
<organism evidence="7 8">
    <name type="scientific">Pseudomonas oryzihabitans</name>
    <dbReference type="NCBI Taxonomy" id="47885"/>
    <lineage>
        <taxon>Bacteria</taxon>
        <taxon>Pseudomonadati</taxon>
        <taxon>Pseudomonadota</taxon>
        <taxon>Gammaproteobacteria</taxon>
        <taxon>Pseudomonadales</taxon>
        <taxon>Pseudomonadaceae</taxon>
        <taxon>Pseudomonas</taxon>
    </lineage>
</organism>
<evidence type="ECO:0000256" key="5">
    <source>
        <dbReference type="PIRSR" id="PIRSR009393-1"/>
    </source>
</evidence>
<comment type="caution">
    <text evidence="7">The sequence shown here is derived from an EMBL/GenBank/DDBJ whole genome shotgun (WGS) entry which is preliminary data.</text>
</comment>
<dbReference type="GeneID" id="39467736"/>
<feature type="modified residue" description="N6-(pyridoxal phosphate)lysine" evidence="5">
    <location>
        <position position="395"/>
    </location>
</feature>
<dbReference type="GO" id="GO:0008792">
    <property type="term" value="F:arginine decarboxylase activity"/>
    <property type="evidence" value="ECO:0007669"/>
    <property type="project" value="TreeGrafter"/>
</dbReference>
<accession>A0A178L7C6</accession>
<dbReference type="Pfam" id="PF03711">
    <property type="entry name" value="OKR_DC_1_C"/>
    <property type="match status" value="1"/>
</dbReference>
<dbReference type="AlphaFoldDB" id="A0A178L7C6"/>
<dbReference type="InterPro" id="IPR000310">
    <property type="entry name" value="Orn/Lys/Arg_deCO2ase_major_dom"/>
</dbReference>
<keyword evidence="4" id="KW-0456">Lyase</keyword>
<dbReference type="InterPro" id="IPR015424">
    <property type="entry name" value="PyrdxlP-dep_Trfase"/>
</dbReference>
<dbReference type="PANTHER" id="PTHR45229">
    <property type="entry name" value="CONSTITUTIVE ORNITHINE DECARBOXYLASE"/>
    <property type="match status" value="1"/>
</dbReference>
<evidence type="ECO:0000256" key="2">
    <source>
        <dbReference type="ARBA" id="ARBA00022793"/>
    </source>
</evidence>
<feature type="domain" description="Orn/Lys/Arg decarboxylases family 1 pyridoxal-P attachment site" evidence="6">
    <location>
        <begin position="390"/>
        <end position="404"/>
    </location>
</feature>
<dbReference type="InterPro" id="IPR008286">
    <property type="entry name" value="Prn/Lys/Arg_de-COase_C"/>
</dbReference>
<comment type="similarity">
    <text evidence="1">Belongs to the Orn/Lys/Arg decarboxylase class-I family.</text>
</comment>
<dbReference type="Pfam" id="PF01276">
    <property type="entry name" value="OKR_DC_1"/>
    <property type="match status" value="1"/>
</dbReference>
<protein>
    <submittedName>
        <fullName evidence="7">Arginine decarboxylase</fullName>
    </submittedName>
</protein>
<gene>
    <name evidence="7" type="ORF">A4V15_23730</name>
</gene>
<dbReference type="PANTHER" id="PTHR45229:SF3">
    <property type="entry name" value="BIODEGRADATIVE ARGININE DECARBOXYLASE"/>
    <property type="match status" value="1"/>
</dbReference>
<proteinExistence type="inferred from homology"/>
<dbReference type="InterPro" id="IPR036633">
    <property type="entry name" value="Prn/Lys/Arg_de-COase_C_sf"/>
</dbReference>
<evidence type="ECO:0000313" key="7">
    <source>
        <dbReference type="EMBL" id="OAN25115.1"/>
    </source>
</evidence>
<evidence type="ECO:0000256" key="3">
    <source>
        <dbReference type="ARBA" id="ARBA00022898"/>
    </source>
</evidence>
<dbReference type="InterPro" id="IPR015422">
    <property type="entry name" value="PyrdxlP-dep_Trfase_small"/>
</dbReference>
<reference evidence="7 8" key="1">
    <citation type="submission" date="2016-04" db="EMBL/GenBank/DDBJ databases">
        <title>Draft Genome Sequences of Staphylococcus capitis Strain H36, S. capitis Strain H65, S. cohnii Strain H62, S. hominis Strain H69, Mycobacterium iranicum Strain H39, Plantibacter sp. Strain H53, Pseudomonas oryzihabitans Strain H72, and Microbacterium sp. Strain H83, isolated from residential settings.</title>
        <authorList>
            <person name="Lymperopoulou D."/>
            <person name="Adams R.I."/>
            <person name="Lindow S."/>
            <person name="Coil D.A."/>
            <person name="Jospin G."/>
            <person name="Eisen J.A."/>
        </authorList>
    </citation>
    <scope>NUCLEOTIDE SEQUENCE [LARGE SCALE GENOMIC DNA]</scope>
    <source>
        <strain evidence="7 8">H72</strain>
    </source>
</reference>
<dbReference type="Proteomes" id="UP000078356">
    <property type="component" value="Unassembled WGS sequence"/>
</dbReference>
<evidence type="ECO:0000313" key="8">
    <source>
        <dbReference type="Proteomes" id="UP000078356"/>
    </source>
</evidence>
<keyword evidence="3 5" id="KW-0663">Pyridoxal phosphate</keyword>
<dbReference type="SUPFAM" id="SSF53383">
    <property type="entry name" value="PLP-dependent transferases"/>
    <property type="match status" value="1"/>
</dbReference>
<dbReference type="PIRSF" id="PIRSF009393">
    <property type="entry name" value="Orn_decarb"/>
    <property type="match status" value="1"/>
</dbReference>
<name>A0A178L7C6_9PSED</name>
<dbReference type="InterPro" id="IPR011193">
    <property type="entry name" value="Orn/lys/arg_de-COase"/>
</dbReference>
<dbReference type="RefSeq" id="WP_037063316.1">
    <property type="nucleotide sequence ID" value="NZ_DAMALT010000163.1"/>
</dbReference>
<dbReference type="EMBL" id="LWCR01000048">
    <property type="protein sequence ID" value="OAN25115.1"/>
    <property type="molecule type" value="Genomic_DNA"/>
</dbReference>
<dbReference type="SUPFAM" id="SSF55904">
    <property type="entry name" value="Ornithine decarboxylase C-terminal domain"/>
    <property type="match status" value="1"/>
</dbReference>
<dbReference type="Gene3D" id="3.90.1150.10">
    <property type="entry name" value="Aspartate Aminotransferase, domain 1"/>
    <property type="match status" value="1"/>
</dbReference>
<dbReference type="CDD" id="cd00615">
    <property type="entry name" value="Orn_deC_like"/>
    <property type="match status" value="1"/>
</dbReference>
<dbReference type="Pfam" id="PF03709">
    <property type="entry name" value="OKR_DC_1_N"/>
    <property type="match status" value="1"/>
</dbReference>
<dbReference type="GO" id="GO:0005829">
    <property type="term" value="C:cytosol"/>
    <property type="evidence" value="ECO:0007669"/>
    <property type="project" value="TreeGrafter"/>
</dbReference>
<dbReference type="Gene3D" id="3.40.640.10">
    <property type="entry name" value="Type I PLP-dependent aspartate aminotransferase-like (Major domain)"/>
    <property type="match status" value="1"/>
</dbReference>
<sequence length="773" mass="84081">MSTLSRRLGMKGLLVHEDYDNATAAGRAVRGIALELEQRAVEVLVARSGDDARAVIQSDPMIQCLLLNWDLDGDEDHGQAMGVLDAVRERNATVPIFLLADRSSASQVPVQAMQKADDFIWLLEDTTVFIGGRIVAAMQRYREAVLPPMFGALARFSQVYEYSWHTPGHTGGTAFLKSGPGRAFFDFFGENLFRSDLSISVGSMGSLLDHSGPIGAGEAYAARVFGAHRTYYVTNGSSTSNRVILMASVTRGQIALCDRNCHKSVEHAMTLSGAIPTYLVPLRNHFGLIGPIPPERLTPAAIRRSVADNALVVEGIDPAPVHAIITNSTYDGLCYNVSRVEELLGGSVDRLHFDEAWYGYARFNPLYRERYAMHGDPAQYVGDRPSVFATQSTHKLLAALSQASMIHVRDGRRPIEHSRFNEAFMMHASTSPNYAIIASNDVSAAMMDGPGGAALTGDSIREAIAFRQLLARISAEFAAKGDWFFDVWQPDLVTEVNGGVTRPFHAADAEQLATDASCWVLRSNAAWHGFGAIEDGYCMLDPIKVSVITPGMGQNGLLPVGIPAAVVTAYLARQGIVAEKTTDFTILFLFSMGVTKGKWGTLVNALLDFKRDYDANAPLQQVLPDLVYDYSGRYQDMGLRTLCDSMFGAMAELRTTHSMSQAFSTLPEPALSPVQAYEHLVRGDIEEVGLDAMAGRVVATGVVPYPPGIPLMMPGENVGPLDGPLLTYLKALQDYDLRFPGFEHDIHGVRKEDGAYMVSCVAGSQPSLEPTSR</sequence>
<dbReference type="Gene3D" id="3.90.100.10">
    <property type="entry name" value="Orn/Lys/Arg decarboxylase, C-terminal domain"/>
    <property type="match status" value="1"/>
</dbReference>
<dbReference type="InterPro" id="IPR015421">
    <property type="entry name" value="PyrdxlP-dep_Trfase_major"/>
</dbReference>
<dbReference type="GO" id="GO:0006527">
    <property type="term" value="P:L-arginine catabolic process"/>
    <property type="evidence" value="ECO:0007669"/>
    <property type="project" value="TreeGrafter"/>
</dbReference>
<dbReference type="GO" id="GO:0030170">
    <property type="term" value="F:pyridoxal phosphate binding"/>
    <property type="evidence" value="ECO:0007669"/>
    <property type="project" value="TreeGrafter"/>
</dbReference>
<dbReference type="Gene3D" id="3.40.50.2300">
    <property type="match status" value="1"/>
</dbReference>
<dbReference type="FunFam" id="3.40.640.10:FF:000008">
    <property type="entry name" value="Lysine decarboxylase, inducible"/>
    <property type="match status" value="1"/>
</dbReference>
<evidence type="ECO:0000259" key="6">
    <source>
        <dbReference type="PROSITE" id="PS00703"/>
    </source>
</evidence>
<dbReference type="InterPro" id="IPR005308">
    <property type="entry name" value="OKR_de-COase_N"/>
</dbReference>